<evidence type="ECO:0000313" key="7">
    <source>
        <dbReference type="EMBL" id="TCL56633.1"/>
    </source>
</evidence>
<dbReference type="PANTHER" id="PTHR32089:SF112">
    <property type="entry name" value="LYSOZYME-LIKE PROTEIN-RELATED"/>
    <property type="match status" value="1"/>
</dbReference>
<dbReference type="SUPFAM" id="SSF58104">
    <property type="entry name" value="Methyl-accepting chemotaxis protein (MCP) signaling domain"/>
    <property type="match status" value="1"/>
</dbReference>
<dbReference type="Pfam" id="PF00015">
    <property type="entry name" value="MCPsignal"/>
    <property type="match status" value="1"/>
</dbReference>
<evidence type="ECO:0000256" key="1">
    <source>
        <dbReference type="ARBA" id="ARBA00023224"/>
    </source>
</evidence>
<organism evidence="7 8">
    <name type="scientific">Kineothrix alysoides</name>
    <dbReference type="NCBI Taxonomy" id="1469948"/>
    <lineage>
        <taxon>Bacteria</taxon>
        <taxon>Bacillati</taxon>
        <taxon>Bacillota</taxon>
        <taxon>Clostridia</taxon>
        <taxon>Lachnospirales</taxon>
        <taxon>Lachnospiraceae</taxon>
        <taxon>Kineothrix</taxon>
    </lineage>
</organism>
<proteinExistence type="inferred from homology"/>
<evidence type="ECO:0000259" key="6">
    <source>
        <dbReference type="PROSITE" id="PS50885"/>
    </source>
</evidence>
<keyword evidence="8" id="KW-1185">Reference proteome</keyword>
<feature type="transmembrane region" description="Helical" evidence="4">
    <location>
        <begin position="12"/>
        <end position="38"/>
    </location>
</feature>
<keyword evidence="4" id="KW-0812">Transmembrane</keyword>
<reference evidence="7 8" key="1">
    <citation type="submission" date="2019-03" db="EMBL/GenBank/DDBJ databases">
        <title>Genomic Encyclopedia of Type Strains, Phase IV (KMG-IV): sequencing the most valuable type-strain genomes for metagenomic binning, comparative biology and taxonomic classification.</title>
        <authorList>
            <person name="Goeker M."/>
        </authorList>
    </citation>
    <scope>NUCLEOTIDE SEQUENCE [LARGE SCALE GENOMIC DNA]</scope>
    <source>
        <strain evidence="7 8">DSM 100556</strain>
    </source>
</reference>
<dbReference type="PANTHER" id="PTHR32089">
    <property type="entry name" value="METHYL-ACCEPTING CHEMOTAXIS PROTEIN MCPB"/>
    <property type="match status" value="1"/>
</dbReference>
<evidence type="ECO:0000256" key="3">
    <source>
        <dbReference type="PROSITE-ProRule" id="PRU00284"/>
    </source>
</evidence>
<feature type="transmembrane region" description="Helical" evidence="4">
    <location>
        <begin position="44"/>
        <end position="70"/>
    </location>
</feature>
<dbReference type="PROSITE" id="PS50885">
    <property type="entry name" value="HAMP"/>
    <property type="match status" value="1"/>
</dbReference>
<dbReference type="Gene3D" id="1.10.287.950">
    <property type="entry name" value="Methyl-accepting chemotaxis protein"/>
    <property type="match status" value="1"/>
</dbReference>
<dbReference type="GO" id="GO:0007165">
    <property type="term" value="P:signal transduction"/>
    <property type="evidence" value="ECO:0007669"/>
    <property type="project" value="UniProtKB-KW"/>
</dbReference>
<keyword evidence="1 3" id="KW-0807">Transducer</keyword>
<dbReference type="GO" id="GO:0016020">
    <property type="term" value="C:membrane"/>
    <property type="evidence" value="ECO:0007669"/>
    <property type="project" value="InterPro"/>
</dbReference>
<dbReference type="EMBL" id="SLUO01000011">
    <property type="protein sequence ID" value="TCL56633.1"/>
    <property type="molecule type" value="Genomic_DNA"/>
</dbReference>
<comment type="caution">
    <text evidence="7">The sequence shown here is derived from an EMBL/GenBank/DDBJ whole genome shotgun (WGS) entry which is preliminary data.</text>
</comment>
<feature type="domain" description="HAMP" evidence="6">
    <location>
        <begin position="67"/>
        <end position="121"/>
    </location>
</feature>
<dbReference type="RefSeq" id="WP_035315255.1">
    <property type="nucleotide sequence ID" value="NZ_JPNB01000001.1"/>
</dbReference>
<keyword evidence="4" id="KW-0472">Membrane</keyword>
<protein>
    <submittedName>
        <fullName evidence="7">Methyl-accepting chemotaxis protein</fullName>
    </submittedName>
</protein>
<gene>
    <name evidence="7" type="ORF">EDD76_111127</name>
</gene>
<evidence type="ECO:0000256" key="2">
    <source>
        <dbReference type="ARBA" id="ARBA00029447"/>
    </source>
</evidence>
<dbReference type="Proteomes" id="UP000295718">
    <property type="component" value="Unassembled WGS sequence"/>
</dbReference>
<dbReference type="PROSITE" id="PS50111">
    <property type="entry name" value="CHEMOTAXIS_TRANSDUC_2"/>
    <property type="match status" value="1"/>
</dbReference>
<dbReference type="Gene3D" id="6.10.340.10">
    <property type="match status" value="1"/>
</dbReference>
<dbReference type="STRING" id="1469948.GCA_000732725_01614"/>
<dbReference type="SMART" id="SM00283">
    <property type="entry name" value="MA"/>
    <property type="match status" value="1"/>
</dbReference>
<sequence length="442" mass="48150">MEMDATKKNKAWIRLLCMIAGPVIAFGLATVFILMQVAGQRMSVGFAILILVILLLVLGAVIFGFIEAILKNLGKLAKNFDKIADGTMTLDGNKLTERKDELGHMMRNVNEMMKSFAKVVVGIKNAVDSLDSVSGDFRESFDNMAKAMEQVGREVESITLNTVSQADQTKEIESEILYISHAIETIAANIEALTESADKMKDYNQSSEAIMQELVTISEENNESIENVRNQTDLTNQSALEIRQATEIIAGIASQTNLLALNASIEAARAGEQGKGFAVVAEEIRTLADQSRESSEHISKIVSILIENSNVSVDVTQKVSDAFVQQNEKIRQTKDIFAKLNQEIVSVGSAIDGINTEVNTLDGHKDVMKDGIVSLADAAERNTASAKETANAMLEFEGLVTDCKQATDKITSVTQDLVGNIDKIGMTAERRKAMFGNCKNDD</sequence>
<accession>A0A4R1QU21</accession>
<evidence type="ECO:0000256" key="4">
    <source>
        <dbReference type="SAM" id="Phobius"/>
    </source>
</evidence>
<name>A0A4R1QU21_9FIRM</name>
<feature type="domain" description="Methyl-accepting transducer" evidence="5">
    <location>
        <begin position="140"/>
        <end position="397"/>
    </location>
</feature>
<dbReference type="InterPro" id="IPR003660">
    <property type="entry name" value="HAMP_dom"/>
</dbReference>
<comment type="similarity">
    <text evidence="2">Belongs to the methyl-accepting chemotaxis (MCP) protein family.</text>
</comment>
<dbReference type="AlphaFoldDB" id="A0A4R1QU21"/>
<evidence type="ECO:0000313" key="8">
    <source>
        <dbReference type="Proteomes" id="UP000295718"/>
    </source>
</evidence>
<evidence type="ECO:0000259" key="5">
    <source>
        <dbReference type="PROSITE" id="PS50111"/>
    </source>
</evidence>
<dbReference type="InterPro" id="IPR004089">
    <property type="entry name" value="MCPsignal_dom"/>
</dbReference>
<keyword evidence="4" id="KW-1133">Transmembrane helix</keyword>